<gene>
    <name evidence="2" type="ORF">AABB24_009309</name>
</gene>
<accession>A0ABD2UHS2</accession>
<feature type="domain" description="Integrase catalytic" evidence="1">
    <location>
        <begin position="29"/>
        <end position="206"/>
    </location>
</feature>
<protein>
    <recommendedName>
        <fullName evidence="1">Integrase catalytic domain-containing protein</fullName>
    </recommendedName>
</protein>
<evidence type="ECO:0000259" key="1">
    <source>
        <dbReference type="PROSITE" id="PS50994"/>
    </source>
</evidence>
<organism evidence="2 3">
    <name type="scientific">Solanum stoloniferum</name>
    <dbReference type="NCBI Taxonomy" id="62892"/>
    <lineage>
        <taxon>Eukaryota</taxon>
        <taxon>Viridiplantae</taxon>
        <taxon>Streptophyta</taxon>
        <taxon>Embryophyta</taxon>
        <taxon>Tracheophyta</taxon>
        <taxon>Spermatophyta</taxon>
        <taxon>Magnoliopsida</taxon>
        <taxon>eudicotyledons</taxon>
        <taxon>Gunneridae</taxon>
        <taxon>Pentapetalae</taxon>
        <taxon>asterids</taxon>
        <taxon>lamiids</taxon>
        <taxon>Solanales</taxon>
        <taxon>Solanaceae</taxon>
        <taxon>Solanoideae</taxon>
        <taxon>Solaneae</taxon>
        <taxon>Solanum</taxon>
    </lineage>
</organism>
<proteinExistence type="predicted"/>
<dbReference type="InterPro" id="IPR012337">
    <property type="entry name" value="RNaseH-like_sf"/>
</dbReference>
<dbReference type="AlphaFoldDB" id="A0ABD2UHS2"/>
<name>A0ABD2UHS2_9SOLN</name>
<dbReference type="PANTHER" id="PTHR42648">
    <property type="entry name" value="TRANSPOSASE, PUTATIVE-RELATED"/>
    <property type="match status" value="1"/>
</dbReference>
<dbReference type="SUPFAM" id="SSF53098">
    <property type="entry name" value="Ribonuclease H-like"/>
    <property type="match status" value="1"/>
</dbReference>
<dbReference type="EMBL" id="JBJKTR010000005">
    <property type="protein sequence ID" value="KAL3368368.1"/>
    <property type="molecule type" value="Genomic_DNA"/>
</dbReference>
<dbReference type="InterPro" id="IPR036397">
    <property type="entry name" value="RNaseH_sf"/>
</dbReference>
<comment type="caution">
    <text evidence="2">The sequence shown here is derived from an EMBL/GenBank/DDBJ whole genome shotgun (WGS) entry which is preliminary data.</text>
</comment>
<dbReference type="Pfam" id="PF00665">
    <property type="entry name" value="rve"/>
    <property type="match status" value="1"/>
</dbReference>
<sequence>MSVLRKIPMFHANKTFVVNNCEVCPIARQTRLPFSHSVSKATSIFKLLHMDVWEPYKLETHDGMRYFLTIVDDHSRWTWIFLMRLKSDVLTLLNNFFLQVETQFDRKIKIMRSDNGAEFFNHGCRELFQKHGVIHQSSCPYTPQQNGVVEKRHRHILEIVRAIKFQSDLPDKFWGLCVEAVVYVLNRIPSIVLQNKSPYEVLYNKAPSLLHMRVIGCLCFVTYFTQKDKFRPRAIRSILVGYSSSQKGYKFYDLENRLFFINRDVAFMETIFPFKESLTDQQSCLRIHDQFYYDDLVFQQPLIFQPHLHTDDTVILGMPTEEHAECPPQMLQLPPPELAVLPVRQSTRQSKPPNGIRIM</sequence>
<evidence type="ECO:0000313" key="3">
    <source>
        <dbReference type="Proteomes" id="UP001627284"/>
    </source>
</evidence>
<dbReference type="InterPro" id="IPR057670">
    <property type="entry name" value="SH3_retrovirus"/>
</dbReference>
<dbReference type="Pfam" id="PF25597">
    <property type="entry name" value="SH3_retrovirus"/>
    <property type="match status" value="1"/>
</dbReference>
<evidence type="ECO:0000313" key="2">
    <source>
        <dbReference type="EMBL" id="KAL3368368.1"/>
    </source>
</evidence>
<dbReference type="Gene3D" id="3.30.420.10">
    <property type="entry name" value="Ribonuclease H-like superfamily/Ribonuclease H"/>
    <property type="match status" value="1"/>
</dbReference>
<dbReference type="PROSITE" id="PS50994">
    <property type="entry name" value="INTEGRASE"/>
    <property type="match status" value="1"/>
</dbReference>
<dbReference type="PANTHER" id="PTHR42648:SF31">
    <property type="entry name" value="RNA-DIRECTED DNA POLYMERASE"/>
    <property type="match status" value="1"/>
</dbReference>
<keyword evidence="3" id="KW-1185">Reference proteome</keyword>
<dbReference type="InterPro" id="IPR039537">
    <property type="entry name" value="Retrotran_Ty1/copia-like"/>
</dbReference>
<dbReference type="InterPro" id="IPR001584">
    <property type="entry name" value="Integrase_cat-core"/>
</dbReference>
<reference evidence="2 3" key="1">
    <citation type="submission" date="2024-05" db="EMBL/GenBank/DDBJ databases">
        <title>De novo assembly of an allotetraploid wild potato.</title>
        <authorList>
            <person name="Hosaka A.J."/>
        </authorList>
    </citation>
    <scope>NUCLEOTIDE SEQUENCE [LARGE SCALE GENOMIC DNA]</scope>
    <source>
        <tissue evidence="2">Young leaves</tissue>
    </source>
</reference>
<dbReference type="Proteomes" id="UP001627284">
    <property type="component" value="Unassembled WGS sequence"/>
</dbReference>